<accession>A0ABW5Y6K8</accession>
<gene>
    <name evidence="1" type="ORF">ACFS5N_00210</name>
</gene>
<keyword evidence="2" id="KW-1185">Reference proteome</keyword>
<evidence type="ECO:0000313" key="2">
    <source>
        <dbReference type="Proteomes" id="UP001597557"/>
    </source>
</evidence>
<reference evidence="2" key="1">
    <citation type="journal article" date="2019" name="Int. J. Syst. Evol. Microbiol.">
        <title>The Global Catalogue of Microorganisms (GCM) 10K type strain sequencing project: providing services to taxonomists for standard genome sequencing and annotation.</title>
        <authorList>
            <consortium name="The Broad Institute Genomics Platform"/>
            <consortium name="The Broad Institute Genome Sequencing Center for Infectious Disease"/>
            <person name="Wu L."/>
            <person name="Ma J."/>
        </authorList>
    </citation>
    <scope>NUCLEOTIDE SEQUENCE [LARGE SCALE GENOMIC DNA]</scope>
    <source>
        <strain evidence="2">KCTC 22437</strain>
    </source>
</reference>
<name>A0ABW5Y6K8_9SPHI</name>
<protein>
    <submittedName>
        <fullName evidence="1">Terminase small subunit</fullName>
    </submittedName>
</protein>
<dbReference type="Gene3D" id="1.10.132.80">
    <property type="match status" value="1"/>
</dbReference>
<proteinExistence type="predicted"/>
<dbReference type="Pfam" id="PF16677">
    <property type="entry name" value="GP3_package"/>
    <property type="match status" value="1"/>
</dbReference>
<dbReference type="Proteomes" id="UP001597557">
    <property type="component" value="Unassembled WGS sequence"/>
</dbReference>
<dbReference type="InterPro" id="IPR032066">
    <property type="entry name" value="GP3_package"/>
</dbReference>
<evidence type="ECO:0000313" key="1">
    <source>
        <dbReference type="EMBL" id="MFD2870866.1"/>
    </source>
</evidence>
<sequence length="134" mass="15259">MAKTKHRFNNCESLNRLIDEYFERSKNDTGKNAEPVTLTGLAIFLGFTSKEVFDQYEQIVKYKESLMRARFRIMAYYESRLHFPSPSGAIFALKSMGWDEKVKDTRSGAKPQSLTVKVIETGPKPASAEKEVAL</sequence>
<organism evidence="1 2">
    <name type="scientific">Mucilaginibacter ximonensis</name>
    <dbReference type="NCBI Taxonomy" id="538021"/>
    <lineage>
        <taxon>Bacteria</taxon>
        <taxon>Pseudomonadati</taxon>
        <taxon>Bacteroidota</taxon>
        <taxon>Sphingobacteriia</taxon>
        <taxon>Sphingobacteriales</taxon>
        <taxon>Sphingobacteriaceae</taxon>
        <taxon>Mucilaginibacter</taxon>
    </lineage>
</organism>
<dbReference type="EMBL" id="JBHUPD010000001">
    <property type="protein sequence ID" value="MFD2870866.1"/>
    <property type="molecule type" value="Genomic_DNA"/>
</dbReference>
<comment type="caution">
    <text evidence="1">The sequence shown here is derived from an EMBL/GenBank/DDBJ whole genome shotgun (WGS) entry which is preliminary data.</text>
</comment>
<dbReference type="RefSeq" id="WP_377180981.1">
    <property type="nucleotide sequence ID" value="NZ_JBHUPD010000001.1"/>
</dbReference>